<protein>
    <submittedName>
        <fullName evidence="3">Fungal cellulose binding domain-containing protein</fullName>
    </submittedName>
</protein>
<sequence>MIKGLFALVLASMALVQALPADQSSSDASAEPNYWFSFGDSYTQTWFNPDGIPPTVGNPLGNPPYPGWTATGGPNWVGFLTTEYNKSTILTWNYAYGGAVTDRELVTPWQPQVLDLGDEVDQFLNGAAKKPSVVPWTSENALFSVFIGINDIGNSFWLPGSRDDFNDVLLNASFGLIQKLYDVGGRNFLFVTIPAIERSPLMLAQPKESRELEATVIASYNRKLLERIEALKATDETIKTWVWDANAQYHKILNSPTEYGFKDADSWGNRTDQFWGNDYHPSTYADRLFAEEVARNVLVDTIW</sequence>
<dbReference type="CDD" id="cd01846">
    <property type="entry name" value="fatty_acyltransferase_like"/>
    <property type="match status" value="1"/>
</dbReference>
<dbReference type="AlphaFoldDB" id="A0A5C3KTF5"/>
<dbReference type="PANTHER" id="PTHR45642:SF139">
    <property type="entry name" value="SGNH HYDROLASE-TYPE ESTERASE DOMAIN-CONTAINING PROTEIN"/>
    <property type="match status" value="1"/>
</dbReference>
<evidence type="ECO:0000313" key="4">
    <source>
        <dbReference type="Proteomes" id="UP000307440"/>
    </source>
</evidence>
<dbReference type="InterPro" id="IPR036514">
    <property type="entry name" value="SGNH_hydro_sf"/>
</dbReference>
<dbReference type="STRING" id="230819.A0A5C3KTF5"/>
<dbReference type="InterPro" id="IPR050592">
    <property type="entry name" value="GDSL_lipolytic_enzyme"/>
</dbReference>
<evidence type="ECO:0000256" key="2">
    <source>
        <dbReference type="SAM" id="SignalP"/>
    </source>
</evidence>
<proteinExistence type="predicted"/>
<dbReference type="GO" id="GO:0016788">
    <property type="term" value="F:hydrolase activity, acting on ester bonds"/>
    <property type="evidence" value="ECO:0007669"/>
    <property type="project" value="InterPro"/>
</dbReference>
<gene>
    <name evidence="3" type="ORF">FA15DRAFT_727457</name>
</gene>
<reference evidence="3 4" key="1">
    <citation type="journal article" date="2019" name="Nat. Ecol. Evol.">
        <title>Megaphylogeny resolves global patterns of mushroom evolution.</title>
        <authorList>
            <person name="Varga T."/>
            <person name="Krizsan K."/>
            <person name="Foldi C."/>
            <person name="Dima B."/>
            <person name="Sanchez-Garcia M."/>
            <person name="Sanchez-Ramirez S."/>
            <person name="Szollosi G.J."/>
            <person name="Szarkandi J.G."/>
            <person name="Papp V."/>
            <person name="Albert L."/>
            <person name="Andreopoulos W."/>
            <person name="Angelini C."/>
            <person name="Antonin V."/>
            <person name="Barry K.W."/>
            <person name="Bougher N.L."/>
            <person name="Buchanan P."/>
            <person name="Buyck B."/>
            <person name="Bense V."/>
            <person name="Catcheside P."/>
            <person name="Chovatia M."/>
            <person name="Cooper J."/>
            <person name="Damon W."/>
            <person name="Desjardin D."/>
            <person name="Finy P."/>
            <person name="Geml J."/>
            <person name="Haridas S."/>
            <person name="Hughes K."/>
            <person name="Justo A."/>
            <person name="Karasinski D."/>
            <person name="Kautmanova I."/>
            <person name="Kiss B."/>
            <person name="Kocsube S."/>
            <person name="Kotiranta H."/>
            <person name="LaButti K.M."/>
            <person name="Lechner B.E."/>
            <person name="Liimatainen K."/>
            <person name="Lipzen A."/>
            <person name="Lukacs Z."/>
            <person name="Mihaltcheva S."/>
            <person name="Morgado L.N."/>
            <person name="Niskanen T."/>
            <person name="Noordeloos M.E."/>
            <person name="Ohm R.A."/>
            <person name="Ortiz-Santana B."/>
            <person name="Ovrebo C."/>
            <person name="Racz N."/>
            <person name="Riley R."/>
            <person name="Savchenko A."/>
            <person name="Shiryaev A."/>
            <person name="Soop K."/>
            <person name="Spirin V."/>
            <person name="Szebenyi C."/>
            <person name="Tomsovsky M."/>
            <person name="Tulloss R.E."/>
            <person name="Uehling J."/>
            <person name="Grigoriev I.V."/>
            <person name="Vagvolgyi C."/>
            <person name="Papp T."/>
            <person name="Martin F.M."/>
            <person name="Miettinen O."/>
            <person name="Hibbett D.S."/>
            <person name="Nagy L.G."/>
        </authorList>
    </citation>
    <scope>NUCLEOTIDE SEQUENCE [LARGE SCALE GENOMIC DNA]</scope>
    <source>
        <strain evidence="3 4">CBS 121175</strain>
    </source>
</reference>
<feature type="chain" id="PRO_5023016269" evidence="2">
    <location>
        <begin position="19"/>
        <end position="303"/>
    </location>
</feature>
<dbReference type="OrthoDB" id="1600564at2759"/>
<feature type="signal peptide" evidence="2">
    <location>
        <begin position="1"/>
        <end position="18"/>
    </location>
</feature>
<name>A0A5C3KTF5_COPMA</name>
<dbReference type="Pfam" id="PF00657">
    <property type="entry name" value="Lipase_GDSL"/>
    <property type="match status" value="1"/>
</dbReference>
<organism evidence="3 4">
    <name type="scientific">Coprinopsis marcescibilis</name>
    <name type="common">Agaric fungus</name>
    <name type="synonym">Psathyrella marcescibilis</name>
    <dbReference type="NCBI Taxonomy" id="230819"/>
    <lineage>
        <taxon>Eukaryota</taxon>
        <taxon>Fungi</taxon>
        <taxon>Dikarya</taxon>
        <taxon>Basidiomycota</taxon>
        <taxon>Agaricomycotina</taxon>
        <taxon>Agaricomycetes</taxon>
        <taxon>Agaricomycetidae</taxon>
        <taxon>Agaricales</taxon>
        <taxon>Agaricineae</taxon>
        <taxon>Psathyrellaceae</taxon>
        <taxon>Coprinopsis</taxon>
    </lineage>
</organism>
<dbReference type="Proteomes" id="UP000307440">
    <property type="component" value="Unassembled WGS sequence"/>
</dbReference>
<dbReference type="SUPFAM" id="SSF52266">
    <property type="entry name" value="SGNH hydrolase"/>
    <property type="match status" value="1"/>
</dbReference>
<dbReference type="EMBL" id="ML210360">
    <property type="protein sequence ID" value="TFK19108.1"/>
    <property type="molecule type" value="Genomic_DNA"/>
</dbReference>
<dbReference type="PANTHER" id="PTHR45642">
    <property type="entry name" value="GDSL ESTERASE/LIPASE EXL3"/>
    <property type="match status" value="1"/>
</dbReference>
<evidence type="ECO:0000313" key="3">
    <source>
        <dbReference type="EMBL" id="TFK19108.1"/>
    </source>
</evidence>
<evidence type="ECO:0000256" key="1">
    <source>
        <dbReference type="ARBA" id="ARBA00022729"/>
    </source>
</evidence>
<dbReference type="Gene3D" id="3.40.50.1110">
    <property type="entry name" value="SGNH hydrolase"/>
    <property type="match status" value="1"/>
</dbReference>
<accession>A0A5C3KTF5</accession>
<dbReference type="InterPro" id="IPR001087">
    <property type="entry name" value="GDSL"/>
</dbReference>
<keyword evidence="1 2" id="KW-0732">Signal</keyword>
<keyword evidence="4" id="KW-1185">Reference proteome</keyword>